<dbReference type="InterPro" id="IPR053975">
    <property type="entry name" value="PFF1_C"/>
</dbReference>
<comment type="subcellular location">
    <subcellularLocation>
        <location evidence="3">Vacuole membrane</location>
        <topology evidence="3">Multi-pass membrane protein</topology>
    </subcellularLocation>
</comment>
<evidence type="ECO:0000256" key="9">
    <source>
        <dbReference type="ARBA" id="ARBA00022801"/>
    </source>
</evidence>
<dbReference type="GO" id="GO:0046872">
    <property type="term" value="F:metal ion binding"/>
    <property type="evidence" value="ECO:0007669"/>
    <property type="project" value="UniProtKB-KW"/>
</dbReference>
<keyword evidence="14" id="KW-0325">Glycoprotein</keyword>
<dbReference type="GO" id="GO:0008235">
    <property type="term" value="F:metalloexopeptidase activity"/>
    <property type="evidence" value="ECO:0007669"/>
    <property type="project" value="InterPro"/>
</dbReference>
<feature type="transmembrane region" description="Helical" evidence="17">
    <location>
        <begin position="396"/>
        <end position="415"/>
    </location>
</feature>
<feature type="transmembrane region" description="Helical" evidence="17">
    <location>
        <begin position="351"/>
        <end position="375"/>
    </location>
</feature>
<dbReference type="InterPro" id="IPR053976">
    <property type="entry name" value="PFF1_TM"/>
</dbReference>
<reference evidence="21" key="1">
    <citation type="journal article" date="2021" name="New Phytol.">
        <title>Evolutionary innovations through gain and loss of genes in the ectomycorrhizal Boletales.</title>
        <authorList>
            <person name="Wu G."/>
            <person name="Miyauchi S."/>
            <person name="Morin E."/>
            <person name="Kuo A."/>
            <person name="Drula E."/>
            <person name="Varga T."/>
            <person name="Kohler A."/>
            <person name="Feng B."/>
            <person name="Cao Y."/>
            <person name="Lipzen A."/>
            <person name="Daum C."/>
            <person name="Hundley H."/>
            <person name="Pangilinan J."/>
            <person name="Johnson J."/>
            <person name="Barry K."/>
            <person name="LaButti K."/>
            <person name="Ng V."/>
            <person name="Ahrendt S."/>
            <person name="Min B."/>
            <person name="Choi I.G."/>
            <person name="Park H."/>
            <person name="Plett J.M."/>
            <person name="Magnuson J."/>
            <person name="Spatafora J.W."/>
            <person name="Nagy L.G."/>
            <person name="Henrissat B."/>
            <person name="Grigoriev I.V."/>
            <person name="Yang Z.L."/>
            <person name="Xu J."/>
            <person name="Martin F.M."/>
        </authorList>
    </citation>
    <scope>NUCLEOTIDE SEQUENCE</scope>
    <source>
        <strain evidence="21">KKN 215</strain>
    </source>
</reference>
<gene>
    <name evidence="21" type="ORF">BXZ70DRAFT_925720</name>
</gene>
<evidence type="ECO:0000256" key="3">
    <source>
        <dbReference type="ARBA" id="ARBA00004128"/>
    </source>
</evidence>
<evidence type="ECO:0000256" key="11">
    <source>
        <dbReference type="ARBA" id="ARBA00022989"/>
    </source>
</evidence>
<feature type="transmembrane region" description="Helical" evidence="17">
    <location>
        <begin position="489"/>
        <end position="507"/>
    </location>
</feature>
<evidence type="ECO:0000256" key="1">
    <source>
        <dbReference type="ARBA" id="ARBA00001947"/>
    </source>
</evidence>
<keyword evidence="9 15" id="KW-0378">Hydrolase</keyword>
<evidence type="ECO:0000256" key="15">
    <source>
        <dbReference type="RuleBase" id="RU361240"/>
    </source>
</evidence>
<dbReference type="Pfam" id="PF04389">
    <property type="entry name" value="Peptidase_M28"/>
    <property type="match status" value="1"/>
</dbReference>
<feature type="transmembrane region" description="Helical" evidence="17">
    <location>
        <begin position="585"/>
        <end position="604"/>
    </location>
</feature>
<feature type="transmembrane region" description="Helical" evidence="17">
    <location>
        <begin position="421"/>
        <end position="442"/>
    </location>
</feature>
<feature type="transmembrane region" description="Helical" evidence="17">
    <location>
        <begin position="624"/>
        <end position="644"/>
    </location>
</feature>
<evidence type="ECO:0000256" key="7">
    <source>
        <dbReference type="ARBA" id="ARBA00022692"/>
    </source>
</evidence>
<dbReference type="EC" id="3.4.-.-" evidence="15"/>
<evidence type="ECO:0000259" key="18">
    <source>
        <dbReference type="Pfam" id="PF04389"/>
    </source>
</evidence>
<dbReference type="Gene3D" id="3.40.630.10">
    <property type="entry name" value="Zn peptidases"/>
    <property type="match status" value="1"/>
</dbReference>
<keyword evidence="11 17" id="KW-1133">Transmembrane helix</keyword>
<keyword evidence="5" id="KW-0926">Vacuole</keyword>
<evidence type="ECO:0000256" key="6">
    <source>
        <dbReference type="ARBA" id="ARBA00022670"/>
    </source>
</evidence>
<dbReference type="InterPro" id="IPR048024">
    <property type="entry name" value="Fxna-like_M28_dom"/>
</dbReference>
<evidence type="ECO:0000256" key="4">
    <source>
        <dbReference type="ARBA" id="ARBA00010918"/>
    </source>
</evidence>
<evidence type="ECO:0000259" key="20">
    <source>
        <dbReference type="Pfam" id="PF22251"/>
    </source>
</evidence>
<protein>
    <recommendedName>
        <fullName evidence="15">Peptide hydrolase</fullName>
        <ecNumber evidence="15">3.4.-.-</ecNumber>
    </recommendedName>
</protein>
<feature type="transmembrane region" description="Helical" evidence="17">
    <location>
        <begin position="463"/>
        <end position="483"/>
    </location>
</feature>
<feature type="domain" description="Vacuolar membrane protease transmembrane" evidence="20">
    <location>
        <begin position="396"/>
        <end position="562"/>
    </location>
</feature>
<keyword evidence="13 17" id="KW-0472">Membrane</keyword>
<comment type="similarity">
    <text evidence="4 15">Belongs to the peptidase M28 family.</text>
</comment>
<feature type="transmembrane region" description="Helical" evidence="17">
    <location>
        <begin position="12"/>
        <end position="31"/>
    </location>
</feature>
<keyword evidence="7 17" id="KW-0812">Transmembrane</keyword>
<feature type="domain" description="Peptidase M28" evidence="18">
    <location>
        <begin position="115"/>
        <end position="310"/>
    </location>
</feature>
<comment type="caution">
    <text evidence="21">The sequence shown here is derived from an EMBL/GenBank/DDBJ whole genome shotgun (WGS) entry which is preliminary data.</text>
</comment>
<proteinExistence type="inferred from homology"/>
<organism evidence="21 22">
    <name type="scientific">Cristinia sonorae</name>
    <dbReference type="NCBI Taxonomy" id="1940300"/>
    <lineage>
        <taxon>Eukaryota</taxon>
        <taxon>Fungi</taxon>
        <taxon>Dikarya</taxon>
        <taxon>Basidiomycota</taxon>
        <taxon>Agaricomycotina</taxon>
        <taxon>Agaricomycetes</taxon>
        <taxon>Agaricomycetidae</taxon>
        <taxon>Agaricales</taxon>
        <taxon>Pleurotineae</taxon>
        <taxon>Stephanosporaceae</taxon>
        <taxon>Cristinia</taxon>
    </lineage>
</organism>
<evidence type="ECO:0000256" key="12">
    <source>
        <dbReference type="ARBA" id="ARBA00023049"/>
    </source>
</evidence>
<accession>A0A8K0UU05</accession>
<evidence type="ECO:0000313" key="21">
    <source>
        <dbReference type="EMBL" id="KAH8103454.1"/>
    </source>
</evidence>
<comment type="cofactor">
    <cofactor evidence="1">
        <name>Zn(2+)</name>
        <dbReference type="ChEBI" id="CHEBI:29105"/>
    </cofactor>
</comment>
<evidence type="ECO:0000259" key="19">
    <source>
        <dbReference type="Pfam" id="PF22250"/>
    </source>
</evidence>
<dbReference type="EMBL" id="JAEVFJ010000007">
    <property type="protein sequence ID" value="KAH8103454.1"/>
    <property type="molecule type" value="Genomic_DNA"/>
</dbReference>
<evidence type="ECO:0000256" key="5">
    <source>
        <dbReference type="ARBA" id="ARBA00022554"/>
    </source>
</evidence>
<dbReference type="InterPro" id="IPR007484">
    <property type="entry name" value="Peptidase_M28"/>
</dbReference>
<dbReference type="AlphaFoldDB" id="A0A8K0UU05"/>
<feature type="compositionally biased region" description="Basic and acidic residues" evidence="16">
    <location>
        <begin position="533"/>
        <end position="553"/>
    </location>
</feature>
<keyword evidence="22" id="KW-1185">Reference proteome</keyword>
<dbReference type="Pfam" id="PF22251">
    <property type="entry name" value="PFF1_TM"/>
    <property type="match status" value="1"/>
</dbReference>
<keyword evidence="6 15" id="KW-0645">Protease</keyword>
<evidence type="ECO:0000256" key="2">
    <source>
        <dbReference type="ARBA" id="ARBA00003273"/>
    </source>
</evidence>
<evidence type="ECO:0000256" key="14">
    <source>
        <dbReference type="ARBA" id="ARBA00023180"/>
    </source>
</evidence>
<keyword evidence="12" id="KW-0482">Metalloprotease</keyword>
<dbReference type="CDD" id="cd03875">
    <property type="entry name" value="M28_Fxna_like"/>
    <property type="match status" value="1"/>
</dbReference>
<keyword evidence="10 15" id="KW-0862">Zinc</keyword>
<name>A0A8K0UU05_9AGAR</name>
<evidence type="ECO:0000256" key="8">
    <source>
        <dbReference type="ARBA" id="ARBA00022723"/>
    </source>
</evidence>
<dbReference type="PANTHER" id="PTHR12147">
    <property type="entry name" value="METALLOPEPTIDASE M28 FAMILY MEMBER"/>
    <property type="match status" value="1"/>
</dbReference>
<feature type="transmembrane region" description="Helical" evidence="17">
    <location>
        <begin position="651"/>
        <end position="671"/>
    </location>
</feature>
<dbReference type="InterPro" id="IPR045175">
    <property type="entry name" value="M28_fam"/>
</dbReference>
<dbReference type="Proteomes" id="UP000813824">
    <property type="component" value="Unassembled WGS sequence"/>
</dbReference>
<evidence type="ECO:0000313" key="22">
    <source>
        <dbReference type="Proteomes" id="UP000813824"/>
    </source>
</evidence>
<sequence length="917" mass="100406">MAQRLLVNFGSMPLSILVLLLYALVFGAAFYTDRVQPVPKSTEGLDLEGAIRALHTITFRPHPVLSHAHTDARTYLLSQLEAFASSSGHVHIADDLASNASYVSGTTGSYYESTNVMVKVDGTDPEAHDNAVLFSAHLDSVSTGPGTTDDAIGIVSMMSLIKYFSHPNHRLRRPLVFLFNSGEEDGLNGSHMFFQHPWSKITRDFINLEGAGAGGRPLIFRSTSLGPINAFASGSVSYPHANVICENAYDAGVIRSRTDYQVFQQGLQGVTPGLNGLDFAFYRDRAVYHTPRDSIAQLGLEGTTKAVWAMLDSTRGAASSLLTDGQPLDHGDKTVYFDILGRFLVVFPQHILFAVNIGFIVVVWAPSTIVGYLLIRAAQDRTVTGARISLPATMRRFWISFVTTVAGQVMLVRFFTKENPLFIHSYAKTVLTASASLTYLTVAVPFQTSQTHSPSLQRLTTLIYLYQTTFVFIVLGTIAIHLFGIGGVYFITVWHACAWAAMIVGFVETAWKAKKTTPVQSPASLVDAGAKVEEKESADEARNNAAKREKDDVAPSNVDSSLSSKQIENRVGQASPTVDHAQDGLWCLAQMILLIPFPVLLFTQVQLLVIHTLRHSLVDGSSPIPVYGLCAFFSVLSGINLAPFASKMHRVVTFLMLGLFVGTLASTFRAFPFTTEYPLKVFFQQRVMLELPSAAHPEGYVLNATTFITAPKGYVEGMIIPSLPNAVGKPLECHVDDTLRAGLYMCGFDSADLLPSPGGISGEGSAHRSTDWMDVKIARPHAKKNNATIRIRGHNTRSCHVHFSRPISFYEVLNSPLDFQPGYEITSAGITDLSLWSRTWGEEFVVNVGWDEDGDEELDGTLGCDWAEYATASAGAEWAEKSGRIPALEELLTFLPLWATPIKWSWGLVVTEAKFRL</sequence>
<keyword evidence="8 15" id="KW-0479">Metal-binding</keyword>
<evidence type="ECO:0000256" key="17">
    <source>
        <dbReference type="SAM" id="Phobius"/>
    </source>
</evidence>
<evidence type="ECO:0000256" key="10">
    <source>
        <dbReference type="ARBA" id="ARBA00022833"/>
    </source>
</evidence>
<evidence type="ECO:0000256" key="16">
    <source>
        <dbReference type="SAM" id="MobiDB-lite"/>
    </source>
</evidence>
<dbReference type="Pfam" id="PF22250">
    <property type="entry name" value="PFF1_C"/>
    <property type="match status" value="1"/>
</dbReference>
<comment type="function">
    <text evidence="2">May be involved in vacuolar sorting and osmoregulation.</text>
</comment>
<dbReference type="SUPFAM" id="SSF53187">
    <property type="entry name" value="Zn-dependent exopeptidases"/>
    <property type="match status" value="1"/>
</dbReference>
<dbReference type="GO" id="GO:0006508">
    <property type="term" value="P:proteolysis"/>
    <property type="evidence" value="ECO:0007669"/>
    <property type="project" value="UniProtKB-KW"/>
</dbReference>
<dbReference type="OrthoDB" id="76293at2759"/>
<feature type="region of interest" description="Disordered" evidence="16">
    <location>
        <begin position="533"/>
        <end position="562"/>
    </location>
</feature>
<evidence type="ECO:0000256" key="13">
    <source>
        <dbReference type="ARBA" id="ARBA00023136"/>
    </source>
</evidence>
<feature type="domain" description="Vacuolar membrane protease C-terminal" evidence="19">
    <location>
        <begin position="679"/>
        <end position="909"/>
    </location>
</feature>
<dbReference type="PANTHER" id="PTHR12147:SF58">
    <property type="entry name" value="VACUOLAR MEMBRANE PROTEASE"/>
    <property type="match status" value="1"/>
</dbReference>
<dbReference type="GO" id="GO:0005774">
    <property type="term" value="C:vacuolar membrane"/>
    <property type="evidence" value="ECO:0007669"/>
    <property type="project" value="UniProtKB-SubCell"/>
</dbReference>